<dbReference type="AlphaFoldDB" id="A0A317U6Z9"/>
<evidence type="ECO:0000313" key="1">
    <source>
        <dbReference type="EMBL" id="PWY56517.1"/>
    </source>
</evidence>
<dbReference type="Proteomes" id="UP000287374">
    <property type="component" value="Unassembled WGS sequence"/>
</dbReference>
<comment type="caution">
    <text evidence="1">The sequence shown here is derived from an EMBL/GenBank/DDBJ whole genome shotgun (WGS) entry which is preliminary data.</text>
</comment>
<evidence type="ECO:0000313" key="4">
    <source>
        <dbReference type="Proteomes" id="UP000247152"/>
    </source>
</evidence>
<dbReference type="Proteomes" id="UP000247152">
    <property type="component" value="Unassembled WGS sequence"/>
</dbReference>
<reference evidence="1 4" key="1">
    <citation type="submission" date="2018-05" db="EMBL/GenBank/DDBJ databases">
        <title>Legionella qingyii sp.nov., whole genome shotgun sequence.</title>
        <authorList>
            <person name="Wu H."/>
            <person name="Zhu Q."/>
            <person name="Hu C."/>
        </authorList>
    </citation>
    <scope>NUCLEOTIDE SEQUENCE [LARGE SCALE GENOMIC DNA]</scope>
    <source>
        <strain evidence="1 4">HEB18</strain>
    </source>
</reference>
<protein>
    <submittedName>
        <fullName evidence="1">Uncharacterized protein</fullName>
    </submittedName>
</protein>
<sequence length="241" mass="27363">MPLIPLYELENTYYPKFIEALELDLHTSNHSAEVIHQVLNPALSLLKEPGKYTGLSLDQIMIGTMNMAITLQITKYGTLSPEIVESTLYDKYIREANYWFTGYNTALNNYQGLSDQDALRLAIPIIERASKGCLYITPCLSHTLNLFFEYYIKLGNDFIPPNLPTGNTFHKWNQEQFLCFNTIYSSSLLSHSLFAVKAYRLPTTNLPEDLQDELNILSAADEVDEEDDADKITSPSCCNII</sequence>
<name>A0A317U6Z9_9GAMM</name>
<dbReference type="EMBL" id="RZGX01000004">
    <property type="protein sequence ID" value="RUR25034.1"/>
    <property type="molecule type" value="Genomic_DNA"/>
</dbReference>
<accession>A0A317U6Z9</accession>
<dbReference type="EMBL" id="QHJG01000003">
    <property type="protein sequence ID" value="PWY57126.1"/>
    <property type="molecule type" value="Genomic_DNA"/>
</dbReference>
<evidence type="ECO:0000313" key="3">
    <source>
        <dbReference type="EMBL" id="RUR25034.1"/>
    </source>
</evidence>
<keyword evidence="5" id="KW-1185">Reference proteome</keyword>
<dbReference type="OrthoDB" id="5649298at2"/>
<evidence type="ECO:0000313" key="5">
    <source>
        <dbReference type="Proteomes" id="UP000287374"/>
    </source>
</evidence>
<reference evidence="3 5" key="2">
    <citation type="submission" date="2018-12" db="EMBL/GenBank/DDBJ databases">
        <title>Legionella sp,whole genome shotgun sequence.</title>
        <authorList>
            <person name="Wu H."/>
        </authorList>
    </citation>
    <scope>NUCLEOTIDE SEQUENCE [LARGE SCALE GENOMIC DNA]</scope>
    <source>
        <strain evidence="3">Km489</strain>
        <strain evidence="5">km489</strain>
    </source>
</reference>
<organism evidence="1 4">
    <name type="scientific">Legionella qingyii</name>
    <dbReference type="NCBI Taxonomy" id="2184757"/>
    <lineage>
        <taxon>Bacteria</taxon>
        <taxon>Pseudomonadati</taxon>
        <taxon>Pseudomonadota</taxon>
        <taxon>Gammaproteobacteria</taxon>
        <taxon>Legionellales</taxon>
        <taxon>Legionellaceae</taxon>
        <taxon>Legionella</taxon>
    </lineage>
</organism>
<proteinExistence type="predicted"/>
<gene>
    <name evidence="2" type="ORF">DGG96_02115</name>
    <name evidence="1" type="ORF">DGG96_07075</name>
    <name evidence="3" type="ORF">ELY20_04560</name>
</gene>
<evidence type="ECO:0000313" key="2">
    <source>
        <dbReference type="EMBL" id="PWY57126.1"/>
    </source>
</evidence>
<dbReference type="EMBL" id="QHJG01000008">
    <property type="protein sequence ID" value="PWY56517.1"/>
    <property type="molecule type" value="Genomic_DNA"/>
</dbReference>
<dbReference type="RefSeq" id="WP_110141373.1">
    <property type="nucleotide sequence ID" value="NZ_QHJG01000003.1"/>
</dbReference>